<dbReference type="PROSITE" id="PS00857">
    <property type="entry name" value="PREPHENATE_DEHYDR_1"/>
    <property type="match status" value="1"/>
</dbReference>
<evidence type="ECO:0000259" key="22">
    <source>
        <dbReference type="PROSITE" id="PS51671"/>
    </source>
</evidence>
<comment type="pathway">
    <text evidence="4">Amino-acid biosynthesis; L-phenylalanine biosynthesis; phenylpyruvate from prephenate: step 1/1.</text>
</comment>
<dbReference type="AlphaFoldDB" id="A0A0D6EWE9"/>
<evidence type="ECO:0000256" key="19">
    <source>
        <dbReference type="PIRSR" id="PIRSR001500-2"/>
    </source>
</evidence>
<feature type="site" description="Essential for prephenate dehydratase activity" evidence="19">
    <location>
        <position position="255"/>
    </location>
</feature>
<keyword evidence="10" id="KW-0028">Amino-acid biosynthesis</keyword>
<dbReference type="PANTHER" id="PTHR21022:SF19">
    <property type="entry name" value="PREPHENATE DEHYDRATASE-RELATED"/>
    <property type="match status" value="1"/>
</dbReference>
<dbReference type="PANTHER" id="PTHR21022">
    <property type="entry name" value="PREPHENATE DEHYDRATASE P PROTEIN"/>
    <property type="match status" value="1"/>
</dbReference>
<dbReference type="PROSITE" id="PS51168">
    <property type="entry name" value="CHORISMATE_MUT_2"/>
    <property type="match status" value="1"/>
</dbReference>
<evidence type="ECO:0000313" key="23">
    <source>
        <dbReference type="EMBL" id="CEZ19603.1"/>
    </source>
</evidence>
<dbReference type="EMBL" id="LN827929">
    <property type="protein sequence ID" value="CEZ19603.1"/>
    <property type="molecule type" value="Genomic_DNA"/>
</dbReference>
<evidence type="ECO:0000259" key="20">
    <source>
        <dbReference type="PROSITE" id="PS51168"/>
    </source>
</evidence>
<dbReference type="InterPro" id="IPR002912">
    <property type="entry name" value="ACT_dom"/>
</dbReference>
<dbReference type="FunFam" id="3.40.190.10:FF:000029">
    <property type="entry name" value="Chorismate mutase/Prephenate dehydratase"/>
    <property type="match status" value="1"/>
</dbReference>
<dbReference type="Pfam" id="PF01817">
    <property type="entry name" value="CM_2"/>
    <property type="match status" value="1"/>
</dbReference>
<dbReference type="InterPro" id="IPR036263">
    <property type="entry name" value="Chorismate_II_sf"/>
</dbReference>
<dbReference type="InterPro" id="IPR045865">
    <property type="entry name" value="ACT-like_dom_sf"/>
</dbReference>
<dbReference type="HOGENOM" id="CLU_035008_0_1_4"/>
<evidence type="ECO:0000256" key="18">
    <source>
        <dbReference type="ARBA" id="ARBA00047848"/>
    </source>
</evidence>
<keyword evidence="9" id="KW-0963">Cytoplasm</keyword>
<comment type="catalytic activity">
    <reaction evidence="1">
        <text>chorismate = prephenate</text>
        <dbReference type="Rhea" id="RHEA:13897"/>
        <dbReference type="ChEBI" id="CHEBI:29748"/>
        <dbReference type="ChEBI" id="CHEBI:29934"/>
        <dbReference type="EC" id="5.4.99.5"/>
    </reaction>
</comment>
<evidence type="ECO:0000256" key="5">
    <source>
        <dbReference type="ARBA" id="ARBA00004817"/>
    </source>
</evidence>
<dbReference type="PROSITE" id="PS51171">
    <property type="entry name" value="PREPHENATE_DEHYDR_3"/>
    <property type="match status" value="1"/>
</dbReference>
<dbReference type="Pfam" id="PF01842">
    <property type="entry name" value="ACT"/>
    <property type="match status" value="1"/>
</dbReference>
<keyword evidence="14 23" id="KW-0456">Lyase</keyword>
<dbReference type="GO" id="GO:0005737">
    <property type="term" value="C:cytoplasm"/>
    <property type="evidence" value="ECO:0007669"/>
    <property type="project" value="UniProtKB-SubCell"/>
</dbReference>
<dbReference type="SUPFAM" id="SSF53850">
    <property type="entry name" value="Periplasmic binding protein-like II"/>
    <property type="match status" value="1"/>
</dbReference>
<dbReference type="NCBIfam" id="TIGR01807">
    <property type="entry name" value="CM_P2"/>
    <property type="match status" value="1"/>
</dbReference>
<name>A0A0D6EWE9_9PROT</name>
<dbReference type="STRING" id="1581557.BN1208_0717"/>
<evidence type="ECO:0000256" key="7">
    <source>
        <dbReference type="ARBA" id="ARBA00013147"/>
    </source>
</evidence>
<dbReference type="SUPFAM" id="SSF55021">
    <property type="entry name" value="ACT-like"/>
    <property type="match status" value="1"/>
</dbReference>
<evidence type="ECO:0000256" key="16">
    <source>
        <dbReference type="ARBA" id="ARBA00031175"/>
    </source>
</evidence>
<dbReference type="CDD" id="cd04905">
    <property type="entry name" value="ACT_CM-PDT"/>
    <property type="match status" value="1"/>
</dbReference>
<evidence type="ECO:0000256" key="9">
    <source>
        <dbReference type="ARBA" id="ARBA00022490"/>
    </source>
</evidence>
<dbReference type="EC" id="5.4.99.5" evidence="6"/>
<gene>
    <name evidence="23" type="primary">pheA</name>
    <name evidence="23" type="ORF">BN1208_0717</name>
</gene>
<dbReference type="Proteomes" id="UP000064007">
    <property type="component" value="Chromosome 1"/>
</dbReference>
<dbReference type="CDD" id="cd13630">
    <property type="entry name" value="PBP2_PDT_1"/>
    <property type="match status" value="1"/>
</dbReference>
<dbReference type="GO" id="GO:0004106">
    <property type="term" value="F:chorismate mutase activity"/>
    <property type="evidence" value="ECO:0007669"/>
    <property type="project" value="UniProtKB-EC"/>
</dbReference>
<evidence type="ECO:0000256" key="6">
    <source>
        <dbReference type="ARBA" id="ARBA00012404"/>
    </source>
</evidence>
<dbReference type="NCBIfam" id="NF008865">
    <property type="entry name" value="PRK11898.1"/>
    <property type="match status" value="1"/>
</dbReference>
<feature type="domain" description="Chorismate mutase" evidence="20">
    <location>
        <begin position="1"/>
        <end position="87"/>
    </location>
</feature>
<dbReference type="UniPathway" id="UPA00120">
    <property type="reaction ID" value="UER00203"/>
</dbReference>
<keyword evidence="12" id="KW-0584">Phenylalanine biosynthesis</keyword>
<dbReference type="InterPro" id="IPR010957">
    <property type="entry name" value="G/b/e-P-prot_chorismate_mutase"/>
</dbReference>
<dbReference type="PROSITE" id="PS00858">
    <property type="entry name" value="PREPHENATE_DEHYDR_2"/>
    <property type="match status" value="1"/>
</dbReference>
<dbReference type="GO" id="GO:0046417">
    <property type="term" value="P:chorismate metabolic process"/>
    <property type="evidence" value="ECO:0007669"/>
    <property type="project" value="InterPro"/>
</dbReference>
<evidence type="ECO:0000256" key="13">
    <source>
        <dbReference type="ARBA" id="ARBA00023235"/>
    </source>
</evidence>
<evidence type="ECO:0000256" key="11">
    <source>
        <dbReference type="ARBA" id="ARBA00023141"/>
    </source>
</evidence>
<dbReference type="GO" id="GO:0004664">
    <property type="term" value="F:prephenate dehydratase activity"/>
    <property type="evidence" value="ECO:0007669"/>
    <property type="project" value="UniProtKB-EC"/>
</dbReference>
<keyword evidence="11" id="KW-0057">Aromatic amino acid biosynthesis</keyword>
<feature type="domain" description="ACT" evidence="22">
    <location>
        <begin position="274"/>
        <end position="351"/>
    </location>
</feature>
<evidence type="ECO:0000256" key="4">
    <source>
        <dbReference type="ARBA" id="ARBA00004741"/>
    </source>
</evidence>
<dbReference type="Gene3D" id="3.40.190.10">
    <property type="entry name" value="Periplasmic binding protein-like II"/>
    <property type="match status" value="2"/>
</dbReference>
<dbReference type="PROSITE" id="PS51671">
    <property type="entry name" value="ACT"/>
    <property type="match status" value="1"/>
</dbReference>
<evidence type="ECO:0000256" key="3">
    <source>
        <dbReference type="ARBA" id="ARBA00004496"/>
    </source>
</evidence>
<dbReference type="PIRSF" id="PIRSF001500">
    <property type="entry name" value="Chor_mut_pdt_Ppr"/>
    <property type="match status" value="1"/>
</dbReference>
<evidence type="ECO:0000256" key="8">
    <source>
        <dbReference type="ARBA" id="ARBA00014401"/>
    </source>
</evidence>
<dbReference type="Gene3D" id="3.30.70.260">
    <property type="match status" value="1"/>
</dbReference>
<dbReference type="SUPFAM" id="SSF48600">
    <property type="entry name" value="Chorismate mutase II"/>
    <property type="match status" value="1"/>
</dbReference>
<dbReference type="RefSeq" id="WP_046487939.1">
    <property type="nucleotide sequence ID" value="NZ_LN827929.1"/>
</dbReference>
<comment type="subcellular location">
    <subcellularLocation>
        <location evidence="3">Cytoplasm</location>
    </subcellularLocation>
</comment>
<reference evidence="24" key="1">
    <citation type="submission" date="2014-12" db="EMBL/GenBank/DDBJ databases">
        <authorList>
            <person name="Salcher M.M."/>
        </authorList>
    </citation>
    <scope>NUCLEOTIDE SEQUENCE [LARGE SCALE GENOMIC DNA]</scope>
    <source>
        <strain evidence="24">MMS-10A-171</strain>
    </source>
</reference>
<dbReference type="UniPathway" id="UPA00121">
    <property type="reaction ID" value="UER00345"/>
</dbReference>
<evidence type="ECO:0000256" key="12">
    <source>
        <dbReference type="ARBA" id="ARBA00023222"/>
    </source>
</evidence>
<keyword evidence="15" id="KW-0511">Multifunctional enzyme</keyword>
<dbReference type="InterPro" id="IPR036979">
    <property type="entry name" value="CM_dom_sf"/>
</dbReference>
<evidence type="ECO:0000313" key="24">
    <source>
        <dbReference type="Proteomes" id="UP000064007"/>
    </source>
</evidence>
<dbReference type="Pfam" id="PF00800">
    <property type="entry name" value="PDT"/>
    <property type="match status" value="1"/>
</dbReference>
<dbReference type="InterPro" id="IPR008242">
    <property type="entry name" value="Chor_mutase/pphenate_deHydtase"/>
</dbReference>
<organism evidence="23 24">
    <name type="scientific">Candidatus Methylopumilus planktonicus</name>
    <dbReference type="NCBI Taxonomy" id="1581557"/>
    <lineage>
        <taxon>Bacteria</taxon>
        <taxon>Pseudomonadati</taxon>
        <taxon>Pseudomonadota</taxon>
        <taxon>Betaproteobacteria</taxon>
        <taxon>Nitrosomonadales</taxon>
        <taxon>Methylophilaceae</taxon>
        <taxon>Candidatus Methylopumilus</taxon>
    </lineage>
</organism>
<evidence type="ECO:0000256" key="17">
    <source>
        <dbReference type="ARBA" id="ARBA00031520"/>
    </source>
</evidence>
<comment type="function">
    <text evidence="2">Catalyzes the Claisen rearrangement of chorismate to prephenate and the decarboxylation/dehydration of prephenate to phenylpyruvate.</text>
</comment>
<accession>A0A0D6EWE9</accession>
<dbReference type="GO" id="GO:0009094">
    <property type="term" value="P:L-phenylalanine biosynthetic process"/>
    <property type="evidence" value="ECO:0007669"/>
    <property type="project" value="UniProtKB-UniPathway"/>
</dbReference>
<dbReference type="InterPro" id="IPR018528">
    <property type="entry name" value="Preph_deHydtase_CS"/>
</dbReference>
<dbReference type="Gene3D" id="1.20.59.10">
    <property type="entry name" value="Chorismate mutase"/>
    <property type="match status" value="1"/>
</dbReference>
<comment type="pathway">
    <text evidence="5">Metabolic intermediate biosynthesis; prephenate biosynthesis; prephenate from chorismate: step 1/1.</text>
</comment>
<dbReference type="InterPro" id="IPR001086">
    <property type="entry name" value="Preph_deHydtase"/>
</dbReference>
<dbReference type="EC" id="4.2.1.51" evidence="7"/>
<evidence type="ECO:0000256" key="15">
    <source>
        <dbReference type="ARBA" id="ARBA00023268"/>
    </source>
</evidence>
<dbReference type="KEGG" id="mbat:BN1208_0717"/>
<dbReference type="FunFam" id="3.40.190.10:FF:000034">
    <property type="entry name" value="Chorismate mutase/prephenate dehydratase"/>
    <property type="match status" value="1"/>
</dbReference>
<evidence type="ECO:0000256" key="2">
    <source>
        <dbReference type="ARBA" id="ARBA00002364"/>
    </source>
</evidence>
<keyword evidence="24" id="KW-1185">Reference proteome</keyword>
<evidence type="ECO:0000256" key="1">
    <source>
        <dbReference type="ARBA" id="ARBA00000824"/>
    </source>
</evidence>
<sequence length="356" mass="39082">MADELKKLRDAIDEIDNELLDLISKRAALASNIGNLKTDGVIYRPEREAQVLRRLVEQNQGPLSNESIESIYKSIMSNCRALEKQITVAFLGPLGTFSEEASMKQFGESIEPIQTSSIDEVFHLVESHKAHYGVVPVENSTEGAINRTLDLLLTSNAMICAEIILSVHHNLISNEKDISSIQKIYSHTQSLSQCHQWLLKHAPGIELQSVSSNAEAVKIASKEKGAAAVASNRAAALFNVPLLAENIEDDPKNSTRFLVISNHEVKPSGLDKTSIIVAAKNQPGAIASMIEPFAKNKVSMTKLESRPSKTGLWEYVFFIDIDGHMTDSKVADSLKEIESKASFLKVLGSYPQSNLT</sequence>
<evidence type="ECO:0000259" key="21">
    <source>
        <dbReference type="PROSITE" id="PS51171"/>
    </source>
</evidence>
<feature type="domain" description="Prephenate dehydratase" evidence="21">
    <location>
        <begin position="87"/>
        <end position="262"/>
    </location>
</feature>
<evidence type="ECO:0000256" key="14">
    <source>
        <dbReference type="ARBA" id="ARBA00023239"/>
    </source>
</evidence>
<comment type="catalytic activity">
    <reaction evidence="18">
        <text>prephenate + H(+) = 3-phenylpyruvate + CO2 + H2O</text>
        <dbReference type="Rhea" id="RHEA:21648"/>
        <dbReference type="ChEBI" id="CHEBI:15377"/>
        <dbReference type="ChEBI" id="CHEBI:15378"/>
        <dbReference type="ChEBI" id="CHEBI:16526"/>
        <dbReference type="ChEBI" id="CHEBI:18005"/>
        <dbReference type="ChEBI" id="CHEBI:29934"/>
        <dbReference type="EC" id="4.2.1.51"/>
    </reaction>
</comment>
<dbReference type="InterPro" id="IPR002701">
    <property type="entry name" value="CM_II_prokaryot"/>
</dbReference>
<dbReference type="SMART" id="SM00830">
    <property type="entry name" value="CM_2"/>
    <property type="match status" value="1"/>
</dbReference>
<dbReference type="OrthoDB" id="9802281at2"/>
<dbReference type="FunFam" id="3.30.70.260:FF:000012">
    <property type="entry name" value="Prephenate dehydratase"/>
    <property type="match status" value="1"/>
</dbReference>
<proteinExistence type="predicted"/>
<protein>
    <recommendedName>
        <fullName evidence="8">Bifunctional chorismate mutase/prephenate dehydratase</fullName>
        <ecNumber evidence="7">4.2.1.51</ecNumber>
        <ecNumber evidence="6">5.4.99.5</ecNumber>
    </recommendedName>
    <alternativeName>
        <fullName evidence="17">Chorismate mutase-prephenate dehydratase</fullName>
    </alternativeName>
    <alternativeName>
        <fullName evidence="16">p-protein</fullName>
    </alternativeName>
</protein>
<keyword evidence="13 23" id="KW-0413">Isomerase</keyword>
<evidence type="ECO:0000256" key="10">
    <source>
        <dbReference type="ARBA" id="ARBA00022605"/>
    </source>
</evidence>